<dbReference type="InterPro" id="IPR000477">
    <property type="entry name" value="RT_dom"/>
</dbReference>
<dbReference type="InterPro" id="IPR042516">
    <property type="entry name" value="Prp8_U5-snRNA-bd_sf"/>
</dbReference>
<evidence type="ECO:0000313" key="2">
    <source>
        <dbReference type="EMBL" id="AOY80408.1"/>
    </source>
</evidence>
<name>A0A1D9FYF8_MOOP1</name>
<dbReference type="GO" id="GO:0003964">
    <property type="term" value="F:RNA-directed DNA polymerase activity"/>
    <property type="evidence" value="ECO:0007669"/>
    <property type="project" value="UniProtKB-KW"/>
</dbReference>
<dbReference type="InterPro" id="IPR025960">
    <property type="entry name" value="RVT_N"/>
</dbReference>
<keyword evidence="2" id="KW-0695">RNA-directed DNA polymerase</keyword>
<dbReference type="EMBL" id="CP017708">
    <property type="protein sequence ID" value="AOY80408.1"/>
    <property type="molecule type" value="Genomic_DNA"/>
</dbReference>
<dbReference type="PANTHER" id="PTHR34047">
    <property type="entry name" value="NUCLEAR INTRON MATURASE 1, MITOCHONDRIAL-RELATED"/>
    <property type="match status" value="1"/>
</dbReference>
<dbReference type="InterPro" id="IPR003615">
    <property type="entry name" value="HNH_nuc"/>
</dbReference>
<dbReference type="InterPro" id="IPR013597">
    <property type="entry name" value="Mat_intron_G2"/>
</dbReference>
<dbReference type="Pfam" id="PF08388">
    <property type="entry name" value="GIIM"/>
    <property type="match status" value="1"/>
</dbReference>
<dbReference type="SUPFAM" id="SSF56672">
    <property type="entry name" value="DNA/RNA polymerases"/>
    <property type="match status" value="1"/>
</dbReference>
<dbReference type="CDD" id="cd01651">
    <property type="entry name" value="RT_G2_intron"/>
    <property type="match status" value="1"/>
</dbReference>
<keyword evidence="2" id="KW-0808">Transferase</keyword>
<dbReference type="Proteomes" id="UP000176944">
    <property type="component" value="Chromosome"/>
</dbReference>
<dbReference type="CDD" id="cd00085">
    <property type="entry name" value="HNHc"/>
    <property type="match status" value="1"/>
</dbReference>
<dbReference type="InterPro" id="IPR043128">
    <property type="entry name" value="Rev_trsase/Diguanyl_cyclase"/>
</dbReference>
<dbReference type="PANTHER" id="PTHR34047:SF10">
    <property type="entry name" value="GROUP II INTRON-ASSOCIATED OPEN READING FRAME"/>
    <property type="match status" value="1"/>
</dbReference>
<dbReference type="PROSITE" id="PS50878">
    <property type="entry name" value="RT_POL"/>
    <property type="match status" value="1"/>
</dbReference>
<dbReference type="InterPro" id="IPR051083">
    <property type="entry name" value="GrpII_Intron_Splice-Mob/Def"/>
</dbReference>
<dbReference type="NCBIfam" id="TIGR04416">
    <property type="entry name" value="group_II_RT_mat"/>
    <property type="match status" value="1"/>
</dbReference>
<protein>
    <submittedName>
        <fullName evidence="2">Group II intron reverse transcriptase/maturase</fullName>
        <ecNumber evidence="2">2.7.7.49</ecNumber>
    </submittedName>
</protein>
<dbReference type="InterPro" id="IPR002711">
    <property type="entry name" value="HNH"/>
</dbReference>
<accession>A0A1D9FYF8</accession>
<dbReference type="GO" id="GO:0008270">
    <property type="term" value="F:zinc ion binding"/>
    <property type="evidence" value="ECO:0007669"/>
    <property type="project" value="InterPro"/>
</dbReference>
<gene>
    <name evidence="2" type="primary">ltrA</name>
    <name evidence="2" type="ORF">BJP36_11275</name>
</gene>
<proteinExistence type="predicted"/>
<dbReference type="Pfam" id="PF13655">
    <property type="entry name" value="RVT_N"/>
    <property type="match status" value="1"/>
</dbReference>
<dbReference type="GO" id="GO:0003676">
    <property type="term" value="F:nucleic acid binding"/>
    <property type="evidence" value="ECO:0007669"/>
    <property type="project" value="InterPro"/>
</dbReference>
<sequence length="612" mass="71815">MEGRTSNGTGIEDWQEINWKITNRQVFKIQRRIFKSTQQAQKDGNWKKVVNLMKLLINSKSALLLAIQRVTQINKGKGTAGVDGIITLTHRQRTNLVKKWDWSKAKPAKRVYIPKRNGKKRPLGIPTINDRIGQAILKMAYEPVFEVNFEPGSYGFRPGRSCHDAIQEIFINLRKGSSHRWVLDADIKAAFDNISHEFLMEKIKGFPKREVVRKWLKAGYMEETKFHETKTGTPQGGIISPLLANIALDGIQEWISKPQETIIYKTRSRGKIRDSKKEVKKYRFVRYADDFVITSQTKENLEEVIPTLKTWLAKRGLKLNEEKTQIRDIREEGFSFLGFEIRQHKSKTLILGSNRFKRKAHKMRINAKPNAKRIPSPNAKTKEEETFSCFIKPGKEETKEFLAKIREYLKNEGRMLSFDKVIQKLNSKLRGWLNYYRFVCSKKTFNKIRKEVLDAIHKFLKRRHPRKSWKWIKRNYYTTVDRDKHNPYAYTEGRRKKMEILINAAKDVPIIRYEKIKGSNSPFDPTLAKYWEKRQTKWGKTRFAKGSKYERIYTRQKGICPICGEPICMDEAFEVHHIIPVRDGGNNDSKNLAILHKHCHKAKHKHLHRRVD</sequence>
<feature type="domain" description="Reverse transcriptase" evidence="1">
    <location>
        <begin position="94"/>
        <end position="341"/>
    </location>
</feature>
<evidence type="ECO:0000313" key="3">
    <source>
        <dbReference type="Proteomes" id="UP000176944"/>
    </source>
</evidence>
<reference evidence="3" key="1">
    <citation type="submission" date="2016-10" db="EMBL/GenBank/DDBJ databases">
        <title>Comparative genomics uncovers the prolific and rare metabolic potential of the cyanobacterial genus Moorea.</title>
        <authorList>
            <person name="Leao T."/>
            <person name="Castelao G."/>
            <person name="Korobeynikov A."/>
            <person name="Monroe E.A."/>
            <person name="Podell S."/>
            <person name="Glukhov E."/>
            <person name="Allen E."/>
            <person name="Gerwick W.H."/>
            <person name="Gerwick L."/>
        </authorList>
    </citation>
    <scope>NUCLEOTIDE SEQUENCE [LARGE SCALE GENOMIC DNA]</scope>
    <source>
        <strain evidence="3">JHB</strain>
    </source>
</reference>
<dbReference type="AlphaFoldDB" id="A0A1D9FYF8"/>
<dbReference type="InterPro" id="IPR043502">
    <property type="entry name" value="DNA/RNA_pol_sf"/>
</dbReference>
<dbReference type="Pfam" id="PF01844">
    <property type="entry name" value="HNH"/>
    <property type="match status" value="1"/>
</dbReference>
<dbReference type="Pfam" id="PF00078">
    <property type="entry name" value="RVT_1"/>
    <property type="match status" value="1"/>
</dbReference>
<dbReference type="GO" id="GO:0004519">
    <property type="term" value="F:endonuclease activity"/>
    <property type="evidence" value="ECO:0007669"/>
    <property type="project" value="InterPro"/>
</dbReference>
<dbReference type="InterPro" id="IPR030931">
    <property type="entry name" value="Group_II_RT_mat"/>
</dbReference>
<keyword evidence="2" id="KW-0548">Nucleotidyltransferase</keyword>
<organism evidence="2 3">
    <name type="scientific">Moorena producens (strain JHB)</name>
    <dbReference type="NCBI Taxonomy" id="1454205"/>
    <lineage>
        <taxon>Bacteria</taxon>
        <taxon>Bacillati</taxon>
        <taxon>Cyanobacteriota</taxon>
        <taxon>Cyanophyceae</taxon>
        <taxon>Coleofasciculales</taxon>
        <taxon>Coleofasciculaceae</taxon>
        <taxon>Moorena</taxon>
    </lineage>
</organism>
<dbReference type="Gene3D" id="3.30.70.270">
    <property type="match status" value="1"/>
</dbReference>
<dbReference type="EC" id="2.7.7.49" evidence="2"/>
<dbReference type="Gene3D" id="1.10.30.50">
    <property type="match status" value="1"/>
</dbReference>
<dbReference type="SMART" id="SM00507">
    <property type="entry name" value="HNHc"/>
    <property type="match status" value="1"/>
</dbReference>
<evidence type="ECO:0000259" key="1">
    <source>
        <dbReference type="PROSITE" id="PS50878"/>
    </source>
</evidence>
<dbReference type="Gene3D" id="3.30.43.40">
    <property type="entry name" value="Pre-mRNA-processing-splicing factor 8, U5-snRNA-binding domain"/>
    <property type="match status" value="1"/>
</dbReference>